<feature type="transmembrane region" description="Helical" evidence="8">
    <location>
        <begin position="80"/>
        <end position="99"/>
    </location>
</feature>
<feature type="transmembrane region" description="Helical" evidence="8">
    <location>
        <begin position="144"/>
        <end position="164"/>
    </location>
</feature>
<evidence type="ECO:0000256" key="8">
    <source>
        <dbReference type="RuleBase" id="RU363041"/>
    </source>
</evidence>
<dbReference type="Proteomes" id="UP000243978">
    <property type="component" value="Unassembled WGS sequence"/>
</dbReference>
<evidence type="ECO:0000256" key="3">
    <source>
        <dbReference type="ARBA" id="ARBA00022448"/>
    </source>
</evidence>
<evidence type="ECO:0000256" key="7">
    <source>
        <dbReference type="ARBA" id="ARBA00023136"/>
    </source>
</evidence>
<feature type="transmembrane region" description="Helical" evidence="8">
    <location>
        <begin position="106"/>
        <end position="124"/>
    </location>
</feature>
<keyword evidence="5 8" id="KW-0812">Transmembrane</keyword>
<dbReference type="RefSeq" id="WP_107847123.1">
    <property type="nucleotide sequence ID" value="NZ_QBKS01000002.1"/>
</dbReference>
<dbReference type="InterPro" id="IPR002781">
    <property type="entry name" value="TM_pro_TauE-like"/>
</dbReference>
<dbReference type="EMBL" id="QBKS01000002">
    <property type="protein sequence ID" value="PTX54831.1"/>
    <property type="molecule type" value="Genomic_DNA"/>
</dbReference>
<feature type="transmembrane region" description="Helical" evidence="8">
    <location>
        <begin position="230"/>
        <end position="248"/>
    </location>
</feature>
<evidence type="ECO:0000256" key="5">
    <source>
        <dbReference type="ARBA" id="ARBA00022692"/>
    </source>
</evidence>
<dbReference type="OrthoDB" id="7345770at2"/>
<keyword evidence="6 8" id="KW-1133">Transmembrane helix</keyword>
<dbReference type="PANTHER" id="PTHR30269:SF37">
    <property type="entry name" value="MEMBRANE TRANSPORTER PROTEIN"/>
    <property type="match status" value="1"/>
</dbReference>
<evidence type="ECO:0000256" key="2">
    <source>
        <dbReference type="ARBA" id="ARBA00009142"/>
    </source>
</evidence>
<keyword evidence="10" id="KW-1185">Reference proteome</keyword>
<evidence type="ECO:0000256" key="4">
    <source>
        <dbReference type="ARBA" id="ARBA00022475"/>
    </source>
</evidence>
<accession>A0A2T6BFK6</accession>
<comment type="similarity">
    <text evidence="2 8">Belongs to the 4-toluene sulfonate uptake permease (TSUP) (TC 2.A.102) family.</text>
</comment>
<proteinExistence type="inferred from homology"/>
<name>A0A2T6BFK6_9RHOB</name>
<evidence type="ECO:0000256" key="6">
    <source>
        <dbReference type="ARBA" id="ARBA00022989"/>
    </source>
</evidence>
<dbReference type="PANTHER" id="PTHR30269">
    <property type="entry name" value="TRANSMEMBRANE PROTEIN YFCA"/>
    <property type="match status" value="1"/>
</dbReference>
<dbReference type="Pfam" id="PF01925">
    <property type="entry name" value="TauE"/>
    <property type="match status" value="1"/>
</dbReference>
<feature type="transmembrane region" description="Helical" evidence="8">
    <location>
        <begin position="39"/>
        <end position="60"/>
    </location>
</feature>
<dbReference type="GO" id="GO:0005886">
    <property type="term" value="C:plasma membrane"/>
    <property type="evidence" value="ECO:0007669"/>
    <property type="project" value="UniProtKB-SubCell"/>
</dbReference>
<gene>
    <name evidence="9" type="ORF">C8N43_3652</name>
</gene>
<sequence length="253" mass="26356">MNQLAAFTNLTPTELLVLGAVVFVASMVRGFSGFGLSAVVMAAAVFILPPLALIPMLWFLEMAGSLAMFKGGMADADMPTAKGLIIGSAVGLPFGLLLTMQLPVEASKVVALSLLIILAVSQLAKLKLPFLATRVGTYGTGFGAGIITGLAGAGGMFIALYTLARNLPARTMRGTLSIYLLGAGLLGLITHLAIGTMDHTAIARGLFFIIPTLLGLYAGRALFVPRLEPFYKPFCLTLLLGLASLGLIRTVSN</sequence>
<protein>
    <recommendedName>
        <fullName evidence="8">Probable membrane transporter protein</fullName>
    </recommendedName>
</protein>
<keyword evidence="4 8" id="KW-1003">Cell membrane</keyword>
<organism evidence="9 10">
    <name type="scientific">Litoreibacter ponti</name>
    <dbReference type="NCBI Taxonomy" id="1510457"/>
    <lineage>
        <taxon>Bacteria</taxon>
        <taxon>Pseudomonadati</taxon>
        <taxon>Pseudomonadota</taxon>
        <taxon>Alphaproteobacteria</taxon>
        <taxon>Rhodobacterales</taxon>
        <taxon>Roseobacteraceae</taxon>
        <taxon>Litoreibacter</taxon>
    </lineage>
</organism>
<keyword evidence="7 8" id="KW-0472">Membrane</keyword>
<keyword evidence="3" id="KW-0813">Transport</keyword>
<comment type="caution">
    <text evidence="9">The sequence shown here is derived from an EMBL/GenBank/DDBJ whole genome shotgun (WGS) entry which is preliminary data.</text>
</comment>
<dbReference type="AlphaFoldDB" id="A0A2T6BFK6"/>
<reference evidence="9 10" key="1">
    <citation type="submission" date="2018-04" db="EMBL/GenBank/DDBJ databases">
        <title>Genomic Encyclopedia of Archaeal and Bacterial Type Strains, Phase II (KMG-II): from individual species to whole genera.</title>
        <authorList>
            <person name="Goeker M."/>
        </authorList>
    </citation>
    <scope>NUCLEOTIDE SEQUENCE [LARGE SCALE GENOMIC DNA]</scope>
    <source>
        <strain evidence="9 10">DSM 100977</strain>
    </source>
</reference>
<dbReference type="InterPro" id="IPR052017">
    <property type="entry name" value="TSUP"/>
</dbReference>
<evidence type="ECO:0000313" key="10">
    <source>
        <dbReference type="Proteomes" id="UP000243978"/>
    </source>
</evidence>
<evidence type="ECO:0000313" key="9">
    <source>
        <dbReference type="EMBL" id="PTX54831.1"/>
    </source>
</evidence>
<feature type="transmembrane region" description="Helical" evidence="8">
    <location>
        <begin position="201"/>
        <end position="218"/>
    </location>
</feature>
<feature type="transmembrane region" description="Helical" evidence="8">
    <location>
        <begin position="176"/>
        <end position="195"/>
    </location>
</feature>
<evidence type="ECO:0000256" key="1">
    <source>
        <dbReference type="ARBA" id="ARBA00004651"/>
    </source>
</evidence>
<comment type="subcellular location">
    <subcellularLocation>
        <location evidence="1 8">Cell membrane</location>
        <topology evidence="1 8">Multi-pass membrane protein</topology>
    </subcellularLocation>
</comment>
<feature type="transmembrane region" description="Helical" evidence="8">
    <location>
        <begin position="15"/>
        <end position="32"/>
    </location>
</feature>